<feature type="transmembrane region" description="Helical" evidence="1">
    <location>
        <begin position="159"/>
        <end position="182"/>
    </location>
</feature>
<keyword evidence="1" id="KW-1133">Transmembrane helix</keyword>
<accession>A0ABW2YY02</accession>
<feature type="transmembrane region" description="Helical" evidence="1">
    <location>
        <begin position="132"/>
        <end position="153"/>
    </location>
</feature>
<keyword evidence="1" id="KW-0472">Membrane</keyword>
<evidence type="ECO:0000313" key="3">
    <source>
        <dbReference type="Proteomes" id="UP001596958"/>
    </source>
</evidence>
<keyword evidence="3" id="KW-1185">Reference proteome</keyword>
<dbReference type="EMBL" id="JBHTHU010000006">
    <property type="protein sequence ID" value="MFD0750490.1"/>
    <property type="molecule type" value="Genomic_DNA"/>
</dbReference>
<organism evidence="2 3">
    <name type="scientific">Mucilaginibacter calamicampi</name>
    <dbReference type="NCBI Taxonomy" id="1302352"/>
    <lineage>
        <taxon>Bacteria</taxon>
        <taxon>Pseudomonadati</taxon>
        <taxon>Bacteroidota</taxon>
        <taxon>Sphingobacteriia</taxon>
        <taxon>Sphingobacteriales</taxon>
        <taxon>Sphingobacteriaceae</taxon>
        <taxon>Mucilaginibacter</taxon>
    </lineage>
</organism>
<feature type="transmembrane region" description="Helical" evidence="1">
    <location>
        <begin position="194"/>
        <end position="216"/>
    </location>
</feature>
<evidence type="ECO:0008006" key="4">
    <source>
        <dbReference type="Google" id="ProtNLM"/>
    </source>
</evidence>
<dbReference type="Proteomes" id="UP001596958">
    <property type="component" value="Unassembled WGS sequence"/>
</dbReference>
<name>A0ABW2YY02_9SPHI</name>
<proteinExistence type="predicted"/>
<feature type="transmembrane region" description="Helical" evidence="1">
    <location>
        <begin position="85"/>
        <end position="111"/>
    </location>
</feature>
<sequence length="296" mass="33311">MKQPNIELAKVRDFSAIINDSFLFLRQNFKPLLRSYFTFCGFFIVATIVASAMQQIKMLDLTGSIQGGQYEGPISRVSQFTQVGVTALITLFFTLLTYTAIVVTVLSYMTIYKEKGNTPATNEEVWGYLKYYYFKIFGSTILNTILLIIGMVFCLIPGVWLYPILGLMFPIMIMENSSYGYAFNQSFRLIKDNWWTTFGALFIMGVIVGITAAIFSLPGALWTEFAKLLHWPGGNIAAILTAVLTHLAMVLYILPIITLALCYFSLNEEKEGTGLMARINQIGDNKDQNNLPAEDY</sequence>
<reference evidence="3" key="1">
    <citation type="journal article" date="2019" name="Int. J. Syst. Evol. Microbiol.">
        <title>The Global Catalogue of Microorganisms (GCM) 10K type strain sequencing project: providing services to taxonomists for standard genome sequencing and annotation.</title>
        <authorList>
            <consortium name="The Broad Institute Genomics Platform"/>
            <consortium name="The Broad Institute Genome Sequencing Center for Infectious Disease"/>
            <person name="Wu L."/>
            <person name="Ma J."/>
        </authorList>
    </citation>
    <scope>NUCLEOTIDE SEQUENCE [LARGE SCALE GENOMIC DNA]</scope>
    <source>
        <strain evidence="3">CCUG 63418</strain>
    </source>
</reference>
<evidence type="ECO:0000256" key="1">
    <source>
        <dbReference type="SAM" id="Phobius"/>
    </source>
</evidence>
<keyword evidence="1" id="KW-0812">Transmembrane</keyword>
<protein>
    <recommendedName>
        <fullName evidence="4">Glycerophosphoryl diester phosphodiesterase membrane domain-containing protein</fullName>
    </recommendedName>
</protein>
<feature type="transmembrane region" description="Helical" evidence="1">
    <location>
        <begin position="36"/>
        <end position="56"/>
    </location>
</feature>
<evidence type="ECO:0000313" key="2">
    <source>
        <dbReference type="EMBL" id="MFD0750490.1"/>
    </source>
</evidence>
<dbReference type="RefSeq" id="WP_377099803.1">
    <property type="nucleotide sequence ID" value="NZ_JBHTHU010000006.1"/>
</dbReference>
<comment type="caution">
    <text evidence="2">The sequence shown here is derived from an EMBL/GenBank/DDBJ whole genome shotgun (WGS) entry which is preliminary data.</text>
</comment>
<gene>
    <name evidence="2" type="ORF">ACFQZS_10075</name>
</gene>
<feature type="transmembrane region" description="Helical" evidence="1">
    <location>
        <begin position="236"/>
        <end position="266"/>
    </location>
</feature>